<reference evidence="2 3" key="1">
    <citation type="submission" date="2017-02" db="EMBL/GenBank/DDBJ databases">
        <authorList>
            <person name="Peterson S.W."/>
        </authorList>
    </citation>
    <scope>NUCLEOTIDE SEQUENCE [LARGE SCALE GENOMIC DNA]</scope>
    <source>
        <strain evidence="2 3">ATCC BAA-908</strain>
    </source>
</reference>
<accession>A0A1T4LZ37</accession>
<dbReference type="OrthoDB" id="9784844at2"/>
<feature type="transmembrane region" description="Helical" evidence="1">
    <location>
        <begin position="20"/>
        <end position="36"/>
    </location>
</feature>
<protein>
    <recommendedName>
        <fullName evidence="4">DUF975 family protein</fullName>
    </recommendedName>
</protein>
<organism evidence="2 3">
    <name type="scientific">Treponema porcinum</name>
    <dbReference type="NCBI Taxonomy" id="261392"/>
    <lineage>
        <taxon>Bacteria</taxon>
        <taxon>Pseudomonadati</taxon>
        <taxon>Spirochaetota</taxon>
        <taxon>Spirochaetia</taxon>
        <taxon>Spirochaetales</taxon>
        <taxon>Treponemataceae</taxon>
        <taxon>Treponema</taxon>
    </lineage>
</organism>
<keyword evidence="1" id="KW-0472">Membrane</keyword>
<evidence type="ECO:0008006" key="4">
    <source>
        <dbReference type="Google" id="ProtNLM"/>
    </source>
</evidence>
<dbReference type="PANTHER" id="PTHR40076">
    <property type="entry name" value="MEMBRANE PROTEIN-RELATED"/>
    <property type="match status" value="1"/>
</dbReference>
<dbReference type="Proteomes" id="UP000190423">
    <property type="component" value="Unassembled WGS sequence"/>
</dbReference>
<keyword evidence="1" id="KW-0812">Transmembrane</keyword>
<feature type="transmembrane region" description="Helical" evidence="1">
    <location>
        <begin position="117"/>
        <end position="140"/>
    </location>
</feature>
<keyword evidence="1" id="KW-1133">Transmembrane helix</keyword>
<dbReference type="STRING" id="261392.SAMN02745149_01783"/>
<dbReference type="Pfam" id="PF06161">
    <property type="entry name" value="DUF975"/>
    <property type="match status" value="1"/>
</dbReference>
<dbReference type="EMBL" id="FUWG01000013">
    <property type="protein sequence ID" value="SJZ59925.1"/>
    <property type="molecule type" value="Genomic_DNA"/>
</dbReference>
<dbReference type="InterPro" id="IPR010380">
    <property type="entry name" value="DUF975"/>
</dbReference>
<proteinExistence type="predicted"/>
<dbReference type="GeneID" id="78317064"/>
<dbReference type="PANTHER" id="PTHR40076:SF1">
    <property type="entry name" value="MEMBRANE PROTEIN"/>
    <property type="match status" value="1"/>
</dbReference>
<dbReference type="AlphaFoldDB" id="A0A1T4LZ37"/>
<dbReference type="RefSeq" id="WP_078933680.1">
    <property type="nucleotide sequence ID" value="NZ_FUWG01000013.1"/>
</dbReference>
<feature type="transmembrane region" description="Helical" evidence="1">
    <location>
        <begin position="75"/>
        <end position="96"/>
    </location>
</feature>
<evidence type="ECO:0000313" key="3">
    <source>
        <dbReference type="Proteomes" id="UP000190423"/>
    </source>
</evidence>
<feature type="transmembrane region" description="Helical" evidence="1">
    <location>
        <begin position="184"/>
        <end position="207"/>
    </location>
</feature>
<sequence length="248" mass="28475">MFDRKKYKQFAKMQLSKRWFTPVIMTLICFVILFLLEARDFKEAFMELSEFTIPADEVLFTTETAETGTYMFDTIRSWITILVEFILMFAQLNVYLTMSKGPEKITLGTFVEGLGMWVKAVLAGLWNTLWVFLWSMLFLIPGIVKFYAYSQMFYLLAEFPELSVSKAMKISIEITRGHKGDLFVMHLSFIGWAILAAIPVGLGYLWLMPYINMSMTNAYHGLLKDALSTGVIKLEDLKGTSTGANRDF</sequence>
<evidence type="ECO:0000256" key="1">
    <source>
        <dbReference type="SAM" id="Phobius"/>
    </source>
</evidence>
<evidence type="ECO:0000313" key="2">
    <source>
        <dbReference type="EMBL" id="SJZ59925.1"/>
    </source>
</evidence>
<gene>
    <name evidence="2" type="ORF">SAMN02745149_01783</name>
</gene>
<keyword evidence="3" id="KW-1185">Reference proteome</keyword>
<name>A0A1T4LZ37_TREPO</name>